<dbReference type="GO" id="GO:0005737">
    <property type="term" value="C:cytoplasm"/>
    <property type="evidence" value="ECO:0007669"/>
    <property type="project" value="UniProtKB-SubCell"/>
</dbReference>
<keyword evidence="4" id="KW-0489">Methyltransferase</keyword>
<dbReference type="GO" id="GO:0032259">
    <property type="term" value="P:methylation"/>
    <property type="evidence" value="ECO:0007669"/>
    <property type="project" value="UniProtKB-KW"/>
</dbReference>
<dbReference type="AlphaFoldDB" id="A0AAV7XJH8"/>
<keyword evidence="7" id="KW-0539">Nucleus</keyword>
<evidence type="ECO:0000256" key="5">
    <source>
        <dbReference type="ARBA" id="ARBA00022679"/>
    </source>
</evidence>
<dbReference type="GO" id="GO:0008170">
    <property type="term" value="F:N-methyltransferase activity"/>
    <property type="evidence" value="ECO:0007669"/>
    <property type="project" value="UniProtKB-ARBA"/>
</dbReference>
<evidence type="ECO:0000259" key="9">
    <source>
        <dbReference type="PROSITE" id="PS50280"/>
    </source>
</evidence>
<dbReference type="InterPro" id="IPR052097">
    <property type="entry name" value="SET-MYND_domain_protein"/>
</dbReference>
<reference evidence="10" key="1">
    <citation type="submission" date="2022-12" db="EMBL/GenBank/DDBJ databases">
        <title>Chromosome-level genome assembly of the bean flower thrips Megalurothrips usitatus.</title>
        <authorList>
            <person name="Ma L."/>
            <person name="Liu Q."/>
            <person name="Li H."/>
            <person name="Cai W."/>
        </authorList>
    </citation>
    <scope>NUCLEOTIDE SEQUENCE</scope>
    <source>
        <strain evidence="10">Cailab_2022a</strain>
    </source>
</reference>
<evidence type="ECO:0000256" key="4">
    <source>
        <dbReference type="ARBA" id="ARBA00022603"/>
    </source>
</evidence>
<keyword evidence="6" id="KW-0949">S-adenosyl-L-methionine</keyword>
<dbReference type="Proteomes" id="UP001075354">
    <property type="component" value="Chromosome 8"/>
</dbReference>
<keyword evidence="3" id="KW-0963">Cytoplasm</keyword>
<dbReference type="EMBL" id="JAPTSV010000008">
    <property type="protein sequence ID" value="KAJ1525245.1"/>
    <property type="molecule type" value="Genomic_DNA"/>
</dbReference>
<evidence type="ECO:0000313" key="10">
    <source>
        <dbReference type="EMBL" id="KAJ1525245.1"/>
    </source>
</evidence>
<dbReference type="PANTHER" id="PTHR46165:SF2">
    <property type="entry name" value="SET AND MYND DOMAIN-CONTAINING PROTEIN 4"/>
    <property type="match status" value="1"/>
</dbReference>
<dbReference type="CDD" id="cd10536">
    <property type="entry name" value="SET_SMYD4"/>
    <property type="match status" value="1"/>
</dbReference>
<dbReference type="InterPro" id="IPR044421">
    <property type="entry name" value="SMYD4_SET"/>
</dbReference>
<evidence type="ECO:0000256" key="7">
    <source>
        <dbReference type="ARBA" id="ARBA00023242"/>
    </source>
</evidence>
<dbReference type="SMART" id="SM00317">
    <property type="entry name" value="SET"/>
    <property type="match status" value="1"/>
</dbReference>
<comment type="caution">
    <text evidence="10">The sequence shown here is derived from an EMBL/GenBank/DDBJ whole genome shotgun (WGS) entry which is preliminary data.</text>
</comment>
<keyword evidence="5" id="KW-0808">Transferase</keyword>
<accession>A0AAV7XJH8</accession>
<keyword evidence="11" id="KW-1185">Reference proteome</keyword>
<dbReference type="SUPFAM" id="SSF82199">
    <property type="entry name" value="SET domain"/>
    <property type="match status" value="1"/>
</dbReference>
<dbReference type="PROSITE" id="PS50280">
    <property type="entry name" value="SET"/>
    <property type="match status" value="1"/>
</dbReference>
<name>A0AAV7XJH8_9NEOP</name>
<sequence>MSSSKNVPPWQNVLDSLTCKAQEWNLIKDFDRKDEFQIAQKCLQHETLRSYLNEWMELCLSNGPKKSKADSVAFRTKGNDEFKRHRDFASLSLYTDCIRYAPYGSEELALGLANRSAVLYHMKKYRECVRDAEIALKLPYPENLRLKLMLRQARSYLQLEEWKLCLTTLEIAESNISASALNTEGFVKGIKQDILSVRSELNELQKKSGNNLTEKTSENMTPPLLNGPNSEFPHASAALELRYSCHKGRYVVTNQDVKQGDVLFVEKPYAFVVLPDQNKVHCHNCSRSLIAPLPCRHCADVLFCCEKCEMDAHESYHHWECGGMSLMSAIGVAHLGLRIVLTTGSLNQILNQALELSQNIQCDKTLDHFYSGVYSLVPHIQDMPLDDVFQYAVTAELLTLFLVHKSDYFKHTEQLMLPKNEVVAKICALLLRHIAQLVCNAHAITKLDSEKKQADFPGDSLNTVMSESQQRIATAIYPSASMMNHSCDPNIINSFLDEILIVKASRNIPKGDEVFNCYGPHFQRMATAERRAALQAQYFFFCDCSACTASPEESFDPVQERLWALRCAACEGPLLNEVPGREPAGSKAAQNDTSNSHVMVCDSCGVHQPISNLVHDAFSALSLFKKGCEKMEEGHMQDALNHLNHCRELQERALYHSNKDLTATYDTLAKCYATLGDYCRSVQLLELTLPAIEEQFGANSVEVAHELQKLSDVMLCNIRTMETVPSRDVLENAQKVVKRALSILSVHYGRWNQGWQDLEKKLQELKLMDEMACVQDNFRSKINL</sequence>
<dbReference type="Gene3D" id="1.25.40.10">
    <property type="entry name" value="Tetratricopeptide repeat domain"/>
    <property type="match status" value="2"/>
</dbReference>
<evidence type="ECO:0000256" key="6">
    <source>
        <dbReference type="ARBA" id="ARBA00022691"/>
    </source>
</evidence>
<evidence type="ECO:0000256" key="8">
    <source>
        <dbReference type="ARBA" id="ARBA00048985"/>
    </source>
</evidence>
<dbReference type="InterPro" id="IPR046341">
    <property type="entry name" value="SET_dom_sf"/>
</dbReference>
<evidence type="ECO:0000256" key="2">
    <source>
        <dbReference type="ARBA" id="ARBA00004496"/>
    </source>
</evidence>
<dbReference type="SUPFAM" id="SSF48452">
    <property type="entry name" value="TPR-like"/>
    <property type="match status" value="1"/>
</dbReference>
<dbReference type="Gene3D" id="6.10.140.2220">
    <property type="match status" value="1"/>
</dbReference>
<dbReference type="PANTHER" id="PTHR46165">
    <property type="entry name" value="SET AND MYND DOMAIN-CONTAINING PROTEIN 4"/>
    <property type="match status" value="1"/>
</dbReference>
<comment type="subcellular location">
    <subcellularLocation>
        <location evidence="2">Cytoplasm</location>
    </subcellularLocation>
    <subcellularLocation>
        <location evidence="1">Nucleus</location>
    </subcellularLocation>
</comment>
<comment type="catalytic activity">
    <reaction evidence="8">
        <text>L-lysyl-[protein] + S-adenosyl-L-methionine = N(6)-methyl-L-lysyl-[protein] + S-adenosyl-L-homocysteine + H(+)</text>
        <dbReference type="Rhea" id="RHEA:51736"/>
        <dbReference type="Rhea" id="RHEA-COMP:9752"/>
        <dbReference type="Rhea" id="RHEA-COMP:13053"/>
        <dbReference type="ChEBI" id="CHEBI:15378"/>
        <dbReference type="ChEBI" id="CHEBI:29969"/>
        <dbReference type="ChEBI" id="CHEBI:57856"/>
        <dbReference type="ChEBI" id="CHEBI:59789"/>
        <dbReference type="ChEBI" id="CHEBI:61929"/>
    </reaction>
</comment>
<evidence type="ECO:0000256" key="1">
    <source>
        <dbReference type="ARBA" id="ARBA00004123"/>
    </source>
</evidence>
<dbReference type="Gene3D" id="2.170.270.10">
    <property type="entry name" value="SET domain"/>
    <property type="match status" value="1"/>
</dbReference>
<dbReference type="Gene3D" id="1.10.220.160">
    <property type="match status" value="1"/>
</dbReference>
<dbReference type="Pfam" id="PF00856">
    <property type="entry name" value="SET"/>
    <property type="match status" value="1"/>
</dbReference>
<proteinExistence type="predicted"/>
<protein>
    <recommendedName>
        <fullName evidence="9">SET domain-containing protein</fullName>
    </recommendedName>
</protein>
<evidence type="ECO:0000313" key="11">
    <source>
        <dbReference type="Proteomes" id="UP001075354"/>
    </source>
</evidence>
<dbReference type="InterPro" id="IPR001214">
    <property type="entry name" value="SET_dom"/>
</dbReference>
<organism evidence="10 11">
    <name type="scientific">Megalurothrips usitatus</name>
    <name type="common">bean blossom thrips</name>
    <dbReference type="NCBI Taxonomy" id="439358"/>
    <lineage>
        <taxon>Eukaryota</taxon>
        <taxon>Metazoa</taxon>
        <taxon>Ecdysozoa</taxon>
        <taxon>Arthropoda</taxon>
        <taxon>Hexapoda</taxon>
        <taxon>Insecta</taxon>
        <taxon>Pterygota</taxon>
        <taxon>Neoptera</taxon>
        <taxon>Paraneoptera</taxon>
        <taxon>Thysanoptera</taxon>
        <taxon>Terebrantia</taxon>
        <taxon>Thripoidea</taxon>
        <taxon>Thripidae</taxon>
        <taxon>Megalurothrips</taxon>
    </lineage>
</organism>
<evidence type="ECO:0000256" key="3">
    <source>
        <dbReference type="ARBA" id="ARBA00022490"/>
    </source>
</evidence>
<dbReference type="GO" id="GO:0008757">
    <property type="term" value="F:S-adenosylmethionine-dependent methyltransferase activity"/>
    <property type="evidence" value="ECO:0007669"/>
    <property type="project" value="UniProtKB-ARBA"/>
</dbReference>
<dbReference type="InterPro" id="IPR011990">
    <property type="entry name" value="TPR-like_helical_dom_sf"/>
</dbReference>
<gene>
    <name evidence="10" type="ORF">ONE63_010070</name>
</gene>
<feature type="domain" description="SET" evidence="9">
    <location>
        <begin position="237"/>
        <end position="519"/>
    </location>
</feature>
<dbReference type="GO" id="GO:0005634">
    <property type="term" value="C:nucleus"/>
    <property type="evidence" value="ECO:0007669"/>
    <property type="project" value="UniProtKB-SubCell"/>
</dbReference>
<dbReference type="GO" id="GO:0042826">
    <property type="term" value="F:histone deacetylase binding"/>
    <property type="evidence" value="ECO:0007669"/>
    <property type="project" value="TreeGrafter"/>
</dbReference>
<dbReference type="GO" id="GO:0008276">
    <property type="term" value="F:protein methyltransferase activity"/>
    <property type="evidence" value="ECO:0007669"/>
    <property type="project" value="UniProtKB-ARBA"/>
</dbReference>